<dbReference type="InterPro" id="IPR052574">
    <property type="entry name" value="CDIRP"/>
</dbReference>
<protein>
    <submittedName>
        <fullName evidence="5">S-layer homology domain-containing protein</fullName>
    </submittedName>
</protein>
<reference evidence="5 6" key="1">
    <citation type="submission" date="2019-10" db="EMBL/GenBank/DDBJ databases">
        <title>Characterization of the phylogenetic diversity of two novel species belonging to the genus Bifidobacterium: Bifidobacterium cebidarum sp. nov. and Bifidobacterium leontopitheci sp. nov.</title>
        <authorList>
            <person name="Lugli G.A."/>
            <person name="Duranti S."/>
            <person name="Milani C."/>
            <person name="Turroni F."/>
            <person name="Ventura M."/>
        </authorList>
    </citation>
    <scope>NUCLEOTIDE SEQUENCE [LARGE SCALE GENOMIC DNA]</scope>
    <source>
        <strain evidence="5 6">DSM 100688</strain>
    </source>
</reference>
<dbReference type="InterPro" id="IPR032675">
    <property type="entry name" value="LRR_dom_sf"/>
</dbReference>
<comment type="caution">
    <text evidence="5">The sequence shown here is derived from an EMBL/GenBank/DDBJ whole genome shotgun (WGS) entry which is preliminary data.</text>
</comment>
<sequence>MQGMRKALGALAAVAASVAMLAGGAPVALAADTAGDIPIDAAHFPDEGFRECLSRSTSYGKADADGNGILSPAERNAVTGLKCNSLSLKSLAKGLEWFPNLTSLETYVTGITAIDVSHNPKLTRLSMYRTEQLASVDVSHNPELKILAIPDAKLTSLDVSKNPKLQDLDVSANRMTSLDVSHNPELSSLYVGSAYTYDNSIVGQNRITSLDVSHNPKLGYLDVSSNRLTSLDVSNNPGLIRLDVSGNKLSRLDVSRNTKLTYFNAANTAIPSMDLSRHTGLVQADGARSGACEAEVGVIMDGSPLVALRLPAKYSGMVYTYDGCADVDAQNAVIKPAVYEGGYYGSTFDLSSVASWFDGTKVSDLKGAKLEGTKLTGLSGTADVTYTYDTSAAKAPLKAHLKLTRLGDVQLSFADVNAKTPHADDITWLASSGISTGWKEADGSATFRGMSSVKRQDMAAFLYRLAGSPAFDETKVKNPFRDVTSKTPHYKEIMWLYSTGISTGWRMAGGSYEFRGMNSVVRQDMAAFLHRLADYEKAKPSLGQGVSFRDVTSSTPHSADITWLAKTGVTTGWAEKDGSTTFRGMSTVKRQDMAAFLHRMKLNVLK</sequence>
<feature type="signal peptide" evidence="3">
    <location>
        <begin position="1"/>
        <end position="30"/>
    </location>
</feature>
<keyword evidence="6" id="KW-1185">Reference proteome</keyword>
<dbReference type="Proteomes" id="UP000482084">
    <property type="component" value="Unassembled WGS sequence"/>
</dbReference>
<dbReference type="AlphaFoldDB" id="A0A6L4X1J7"/>
<evidence type="ECO:0000313" key="6">
    <source>
        <dbReference type="Proteomes" id="UP000482084"/>
    </source>
</evidence>
<keyword evidence="3" id="KW-0732">Signal</keyword>
<dbReference type="InterPro" id="IPR001119">
    <property type="entry name" value="SLH_dom"/>
</dbReference>
<organism evidence="5 6">
    <name type="scientific">Bifidobacterium ramosum</name>
    <dbReference type="NCBI Taxonomy" id="1798158"/>
    <lineage>
        <taxon>Bacteria</taxon>
        <taxon>Bacillati</taxon>
        <taxon>Actinomycetota</taxon>
        <taxon>Actinomycetes</taxon>
        <taxon>Bifidobacteriales</taxon>
        <taxon>Bifidobacteriaceae</taxon>
        <taxon>Bifidobacterium</taxon>
    </lineage>
</organism>
<keyword evidence="1" id="KW-0433">Leucine-rich repeat</keyword>
<evidence type="ECO:0000256" key="2">
    <source>
        <dbReference type="ARBA" id="ARBA00022737"/>
    </source>
</evidence>
<dbReference type="EMBL" id="WBSM01000002">
    <property type="protein sequence ID" value="KAB8288628.1"/>
    <property type="molecule type" value="Genomic_DNA"/>
</dbReference>
<gene>
    <name evidence="5" type="ORF">DSM100688_0630</name>
</gene>
<proteinExistence type="predicted"/>
<evidence type="ECO:0000256" key="1">
    <source>
        <dbReference type="ARBA" id="ARBA00022614"/>
    </source>
</evidence>
<feature type="chain" id="PRO_5027068922" evidence="3">
    <location>
        <begin position="31"/>
        <end position="606"/>
    </location>
</feature>
<dbReference type="GO" id="GO:0035591">
    <property type="term" value="F:signaling adaptor activity"/>
    <property type="evidence" value="ECO:0007669"/>
    <property type="project" value="TreeGrafter"/>
</dbReference>
<name>A0A6L4X1J7_9BIFI</name>
<accession>A0A6L4X1J7</accession>
<evidence type="ECO:0000259" key="4">
    <source>
        <dbReference type="PROSITE" id="PS51272"/>
    </source>
</evidence>
<keyword evidence="2" id="KW-0677">Repeat</keyword>
<feature type="domain" description="SLH" evidence="4">
    <location>
        <begin position="409"/>
        <end position="475"/>
    </location>
</feature>
<evidence type="ECO:0000313" key="5">
    <source>
        <dbReference type="EMBL" id="KAB8288628.1"/>
    </source>
</evidence>
<dbReference type="InterPro" id="IPR006311">
    <property type="entry name" value="TAT_signal"/>
</dbReference>
<feature type="domain" description="SLH" evidence="4">
    <location>
        <begin position="544"/>
        <end position="606"/>
    </location>
</feature>
<dbReference type="Pfam" id="PF00395">
    <property type="entry name" value="SLH"/>
    <property type="match status" value="1"/>
</dbReference>
<feature type="domain" description="SLH" evidence="4">
    <location>
        <begin position="476"/>
        <end position="543"/>
    </location>
</feature>
<dbReference type="PROSITE" id="PS51272">
    <property type="entry name" value="SLH"/>
    <property type="match status" value="3"/>
</dbReference>
<dbReference type="Gene3D" id="3.80.10.10">
    <property type="entry name" value="Ribonuclease Inhibitor"/>
    <property type="match status" value="1"/>
</dbReference>
<dbReference type="PROSITE" id="PS51318">
    <property type="entry name" value="TAT"/>
    <property type="match status" value="1"/>
</dbReference>
<dbReference type="PANTHER" id="PTHR47566:SF1">
    <property type="entry name" value="PROTEIN NUD1"/>
    <property type="match status" value="1"/>
</dbReference>
<evidence type="ECO:0000256" key="3">
    <source>
        <dbReference type="SAM" id="SignalP"/>
    </source>
</evidence>
<dbReference type="SUPFAM" id="SSF52058">
    <property type="entry name" value="L domain-like"/>
    <property type="match status" value="1"/>
</dbReference>
<dbReference type="PANTHER" id="PTHR47566">
    <property type="match status" value="1"/>
</dbReference>